<gene>
    <name evidence="1" type="ORF">MAL03_16390</name>
</gene>
<dbReference type="Proteomes" id="UP000829829">
    <property type="component" value="Chromosome 1"/>
</dbReference>
<protein>
    <submittedName>
        <fullName evidence="1">Sce7726 family protein</fullName>
    </submittedName>
</protein>
<evidence type="ECO:0000313" key="1">
    <source>
        <dbReference type="EMBL" id="UOG56360.1"/>
    </source>
</evidence>
<accession>A0AAE9GCM7</accession>
<dbReference type="AlphaFoldDB" id="A0AAE9GCM7"/>
<proteinExistence type="predicted"/>
<name>A0AAE9GCM7_9LEPT</name>
<organism evidence="1 2">
    <name type="scientific">Leptospira noguchii</name>
    <dbReference type="NCBI Taxonomy" id="28182"/>
    <lineage>
        <taxon>Bacteria</taxon>
        <taxon>Pseudomonadati</taxon>
        <taxon>Spirochaetota</taxon>
        <taxon>Spirochaetia</taxon>
        <taxon>Leptospirales</taxon>
        <taxon>Leptospiraceae</taxon>
        <taxon>Leptospira</taxon>
    </lineage>
</organism>
<sequence length="202" mass="23435">MEEETDTILSELRISNSKADLTMFNGKSVGYEIKSELDKPVRLKTQISDYLSFFQYSYLVSHKTFIENYSEDLPKSIGIICVNRNGSVEIVKKAIDNTDNLSHSALFNTLRKPEYSDIIEKYYNYIPRVPNGIFFKECKKLFDKIPINVANALSVDSLKRRRVSSSISYIKKLPIYLQYLVYRSDLNQEALKKLNSFVEEKI</sequence>
<dbReference type="InterPro" id="IPR047729">
    <property type="entry name" value="Sce7726-like"/>
</dbReference>
<dbReference type="NCBIfam" id="NF033832">
    <property type="entry name" value="sce7726_fam"/>
    <property type="match status" value="1"/>
</dbReference>
<dbReference type="EMBL" id="CP091957">
    <property type="protein sequence ID" value="UOG56360.1"/>
    <property type="molecule type" value="Genomic_DNA"/>
</dbReference>
<reference evidence="1" key="1">
    <citation type="submission" date="2022-02" db="EMBL/GenBank/DDBJ databases">
        <title>The genetically variable rfb locus in Leptospira is a mobile cassette and a molecular signature of serovar identity.</title>
        <authorList>
            <person name="Nieves C."/>
            <person name="Vincent A.T."/>
            <person name="Zarantonelli L."/>
            <person name="Picardeau M."/>
            <person name="Veyrier F.J."/>
            <person name="Buschiazzo A."/>
        </authorList>
    </citation>
    <scope>NUCLEOTIDE SEQUENCE</scope>
    <source>
        <strain evidence="1">IP1512017</strain>
    </source>
</reference>
<evidence type="ECO:0000313" key="2">
    <source>
        <dbReference type="Proteomes" id="UP000829829"/>
    </source>
</evidence>